<accession>A0A6B1DWK2</accession>
<gene>
    <name evidence="1" type="ORF">F4Y08_12185</name>
</gene>
<name>A0A6B1DWK2_9CHLR</name>
<dbReference type="AlphaFoldDB" id="A0A6B1DWK2"/>
<sequence length="113" mass="12983">MTDDSSQMESVRRYLQAQQDLACVDADIGNMAQDMGGLALRLKDDLDDISFYDHKNKNPEVWEIGTRNHRFKFTSIDMNNLVCLLGRRTELIREVSRLRSCLERMGLSTLIGD</sequence>
<dbReference type="EMBL" id="VXPY01000086">
    <property type="protein sequence ID" value="MYD91073.1"/>
    <property type="molecule type" value="Genomic_DNA"/>
</dbReference>
<reference evidence="1" key="1">
    <citation type="submission" date="2019-09" db="EMBL/GenBank/DDBJ databases">
        <title>Characterisation of the sponge microbiome using genome-centric metagenomics.</title>
        <authorList>
            <person name="Engelberts J.P."/>
            <person name="Robbins S.J."/>
            <person name="De Goeij J.M."/>
            <person name="Aranda M."/>
            <person name="Bell S.C."/>
            <person name="Webster N.S."/>
        </authorList>
    </citation>
    <scope>NUCLEOTIDE SEQUENCE</scope>
    <source>
        <strain evidence="1">SB0662_bin_9</strain>
    </source>
</reference>
<organism evidence="1">
    <name type="scientific">Caldilineaceae bacterium SB0662_bin_9</name>
    <dbReference type="NCBI Taxonomy" id="2605258"/>
    <lineage>
        <taxon>Bacteria</taxon>
        <taxon>Bacillati</taxon>
        <taxon>Chloroflexota</taxon>
        <taxon>Caldilineae</taxon>
        <taxon>Caldilineales</taxon>
        <taxon>Caldilineaceae</taxon>
    </lineage>
</organism>
<comment type="caution">
    <text evidence="1">The sequence shown here is derived from an EMBL/GenBank/DDBJ whole genome shotgun (WGS) entry which is preliminary data.</text>
</comment>
<protein>
    <submittedName>
        <fullName evidence="1">PQQ-dependent sugar dehydrogenase</fullName>
    </submittedName>
</protein>
<proteinExistence type="predicted"/>
<evidence type="ECO:0000313" key="1">
    <source>
        <dbReference type="EMBL" id="MYD91073.1"/>
    </source>
</evidence>